<feature type="domain" description="EF-hand" evidence="3">
    <location>
        <begin position="55"/>
        <end position="90"/>
    </location>
</feature>
<dbReference type="AlphaFoldDB" id="A0A4P9X7G8"/>
<dbReference type="Pfam" id="PF13499">
    <property type="entry name" value="EF-hand_7"/>
    <property type="match status" value="1"/>
</dbReference>
<accession>A0A4P9X7G8</accession>
<evidence type="ECO:0000259" key="3">
    <source>
        <dbReference type="PROSITE" id="PS50222"/>
    </source>
</evidence>
<dbReference type="Proteomes" id="UP000274922">
    <property type="component" value="Unassembled WGS sequence"/>
</dbReference>
<protein>
    <recommendedName>
        <fullName evidence="3">EF-hand domain-containing protein</fullName>
    </recommendedName>
</protein>
<feature type="domain" description="EF-hand" evidence="3">
    <location>
        <begin position="18"/>
        <end position="53"/>
    </location>
</feature>
<reference evidence="5" key="1">
    <citation type="journal article" date="2018" name="Nat. Microbiol.">
        <title>Leveraging single-cell genomics to expand the fungal tree of life.</title>
        <authorList>
            <person name="Ahrendt S.R."/>
            <person name="Quandt C.A."/>
            <person name="Ciobanu D."/>
            <person name="Clum A."/>
            <person name="Salamov A."/>
            <person name="Andreopoulos B."/>
            <person name="Cheng J.F."/>
            <person name="Woyke T."/>
            <person name="Pelin A."/>
            <person name="Henrissat B."/>
            <person name="Reynolds N.K."/>
            <person name="Benny G.L."/>
            <person name="Smith M.E."/>
            <person name="James T.Y."/>
            <person name="Grigoriev I.V."/>
        </authorList>
    </citation>
    <scope>NUCLEOTIDE SEQUENCE [LARGE SCALE GENOMIC DNA]</scope>
    <source>
        <strain evidence="5">ATCC 52028</strain>
    </source>
</reference>
<dbReference type="FunFam" id="1.10.238.10:FF:000003">
    <property type="entry name" value="Calmodulin A"/>
    <property type="match status" value="1"/>
</dbReference>
<dbReference type="PROSITE" id="PS00018">
    <property type="entry name" value="EF_HAND_1"/>
    <property type="match status" value="2"/>
</dbReference>
<organism evidence="4 5">
    <name type="scientific">Caulochytrium protostelioides</name>
    <dbReference type="NCBI Taxonomy" id="1555241"/>
    <lineage>
        <taxon>Eukaryota</taxon>
        <taxon>Fungi</taxon>
        <taxon>Fungi incertae sedis</taxon>
        <taxon>Chytridiomycota</taxon>
        <taxon>Chytridiomycota incertae sedis</taxon>
        <taxon>Chytridiomycetes</taxon>
        <taxon>Caulochytriales</taxon>
        <taxon>Caulochytriaceae</taxon>
        <taxon>Caulochytrium</taxon>
    </lineage>
</organism>
<dbReference type="OrthoDB" id="26525at2759"/>
<dbReference type="InterPro" id="IPR002048">
    <property type="entry name" value="EF_hand_dom"/>
</dbReference>
<keyword evidence="5" id="KW-1185">Reference proteome</keyword>
<dbReference type="STRING" id="1555241.A0A4P9X7G8"/>
<feature type="non-terminal residue" evidence="4">
    <location>
        <position position="1"/>
    </location>
</feature>
<evidence type="ECO:0000313" key="5">
    <source>
        <dbReference type="Proteomes" id="UP000274922"/>
    </source>
</evidence>
<proteinExistence type="predicted"/>
<evidence type="ECO:0000256" key="1">
    <source>
        <dbReference type="ARBA" id="ARBA00022737"/>
    </source>
</evidence>
<keyword evidence="2" id="KW-0106">Calcium</keyword>
<dbReference type="SMART" id="SM00054">
    <property type="entry name" value="EFh"/>
    <property type="match status" value="2"/>
</dbReference>
<dbReference type="PROSITE" id="PS50222">
    <property type="entry name" value="EF_HAND_2"/>
    <property type="match status" value="2"/>
</dbReference>
<dbReference type="InterPro" id="IPR011992">
    <property type="entry name" value="EF-hand-dom_pair"/>
</dbReference>
<keyword evidence="1" id="KW-0677">Repeat</keyword>
<dbReference type="InterPro" id="IPR018247">
    <property type="entry name" value="EF_Hand_1_Ca_BS"/>
</dbReference>
<name>A0A4P9X7G8_9FUNG</name>
<gene>
    <name evidence="4" type="ORF">CXG81DRAFT_1795</name>
</gene>
<dbReference type="GO" id="GO:0005509">
    <property type="term" value="F:calcium ion binding"/>
    <property type="evidence" value="ECO:0007669"/>
    <property type="project" value="InterPro"/>
</dbReference>
<sequence length="90" mass="10129">IEFKDFLRVVGLHIAQRDPKHELLKAFRLFDTDGSGKLTFADLKRVAGELGEDGMTDEALMEMIEQADRDGDGEVGPDEFLRIMKKAGLY</sequence>
<feature type="non-terminal residue" evidence="4">
    <location>
        <position position="90"/>
    </location>
</feature>
<dbReference type="Gene3D" id="1.10.238.10">
    <property type="entry name" value="EF-hand"/>
    <property type="match status" value="1"/>
</dbReference>
<dbReference type="InterPro" id="IPR050145">
    <property type="entry name" value="Centrin_CML-like"/>
</dbReference>
<evidence type="ECO:0000313" key="4">
    <source>
        <dbReference type="EMBL" id="RKP00990.1"/>
    </source>
</evidence>
<dbReference type="PANTHER" id="PTHR23050">
    <property type="entry name" value="CALCIUM BINDING PROTEIN"/>
    <property type="match status" value="1"/>
</dbReference>
<evidence type="ECO:0000256" key="2">
    <source>
        <dbReference type="ARBA" id="ARBA00022837"/>
    </source>
</evidence>
<dbReference type="CDD" id="cd00051">
    <property type="entry name" value="EFh"/>
    <property type="match status" value="1"/>
</dbReference>
<dbReference type="EMBL" id="ML014189">
    <property type="protein sequence ID" value="RKP00990.1"/>
    <property type="molecule type" value="Genomic_DNA"/>
</dbReference>
<dbReference type="SUPFAM" id="SSF47473">
    <property type="entry name" value="EF-hand"/>
    <property type="match status" value="1"/>
</dbReference>